<comment type="similarity">
    <text evidence="2">Belongs to the diacylglycerol/lipid kinase family.</text>
</comment>
<evidence type="ECO:0000256" key="3">
    <source>
        <dbReference type="ARBA" id="ARBA00022516"/>
    </source>
</evidence>
<evidence type="ECO:0000313" key="12">
    <source>
        <dbReference type="EMBL" id="GIN60076.1"/>
    </source>
</evidence>
<evidence type="ECO:0000256" key="4">
    <source>
        <dbReference type="ARBA" id="ARBA00022679"/>
    </source>
</evidence>
<keyword evidence="10" id="KW-1208">Phospholipid metabolism</keyword>
<keyword evidence="13" id="KW-1185">Reference proteome</keyword>
<dbReference type="NCBIfam" id="TIGR00147">
    <property type="entry name" value="YegS/Rv2252/BmrU family lipid kinase"/>
    <property type="match status" value="1"/>
</dbReference>
<dbReference type="Pfam" id="PF00781">
    <property type="entry name" value="DAGK_cat"/>
    <property type="match status" value="1"/>
</dbReference>
<dbReference type="GO" id="GO:0016301">
    <property type="term" value="F:kinase activity"/>
    <property type="evidence" value="ECO:0007669"/>
    <property type="project" value="UniProtKB-KW"/>
</dbReference>
<dbReference type="AlphaFoldDB" id="A0A919WE41"/>
<dbReference type="Proteomes" id="UP000682111">
    <property type="component" value="Unassembled WGS sequence"/>
</dbReference>
<dbReference type="InterPro" id="IPR005218">
    <property type="entry name" value="Diacylglycerol/lipid_kinase"/>
</dbReference>
<reference evidence="12" key="1">
    <citation type="submission" date="2021-03" db="EMBL/GenBank/DDBJ databases">
        <title>Antimicrobial resistance genes in bacteria isolated from Japanese honey, and their potential for conferring macrolide and lincosamide resistance in the American foulbrood pathogen Paenibacillus larvae.</title>
        <authorList>
            <person name="Okamoto M."/>
            <person name="Kumagai M."/>
            <person name="Kanamori H."/>
            <person name="Takamatsu D."/>
        </authorList>
    </citation>
    <scope>NUCLEOTIDE SEQUENCE</scope>
    <source>
        <strain evidence="12">J27TS8</strain>
    </source>
</reference>
<name>A0A919WE41_9BACI</name>
<keyword evidence="4" id="KW-0808">Transferase</keyword>
<keyword evidence="3" id="KW-0444">Lipid biosynthesis</keyword>
<accession>A0A919WE41</accession>
<dbReference type="EMBL" id="BORC01000001">
    <property type="protein sequence ID" value="GIN60076.1"/>
    <property type="molecule type" value="Genomic_DNA"/>
</dbReference>
<dbReference type="PROSITE" id="PS50146">
    <property type="entry name" value="DAGK"/>
    <property type="match status" value="1"/>
</dbReference>
<keyword evidence="9" id="KW-0594">Phospholipid biosynthesis</keyword>
<dbReference type="Gene3D" id="3.40.50.10330">
    <property type="entry name" value="Probable inorganic polyphosphate/atp-NAD kinase, domain 1"/>
    <property type="match status" value="1"/>
</dbReference>
<keyword evidence="8" id="KW-0443">Lipid metabolism</keyword>
<dbReference type="RefSeq" id="WP_212933093.1">
    <property type="nucleotide sequence ID" value="NZ_BORC01000001.1"/>
</dbReference>
<evidence type="ECO:0000259" key="11">
    <source>
        <dbReference type="PROSITE" id="PS50146"/>
    </source>
</evidence>
<evidence type="ECO:0000313" key="13">
    <source>
        <dbReference type="Proteomes" id="UP000682111"/>
    </source>
</evidence>
<keyword evidence="7" id="KW-0067">ATP-binding</keyword>
<comment type="caution">
    <text evidence="12">The sequence shown here is derived from an EMBL/GenBank/DDBJ whole genome shotgun (WGS) entry which is preliminary data.</text>
</comment>
<dbReference type="InterPro" id="IPR017438">
    <property type="entry name" value="ATP-NAD_kinase_N"/>
</dbReference>
<dbReference type="InterPro" id="IPR001206">
    <property type="entry name" value="Diacylglycerol_kinase_cat_dom"/>
</dbReference>
<organism evidence="12 13">
    <name type="scientific">Robertmurraya siralis</name>
    <dbReference type="NCBI Taxonomy" id="77777"/>
    <lineage>
        <taxon>Bacteria</taxon>
        <taxon>Bacillati</taxon>
        <taxon>Bacillota</taxon>
        <taxon>Bacilli</taxon>
        <taxon>Bacillales</taxon>
        <taxon>Bacillaceae</taxon>
        <taxon>Robertmurraya</taxon>
    </lineage>
</organism>
<feature type="domain" description="DAGKc" evidence="11">
    <location>
        <begin position="1"/>
        <end position="137"/>
    </location>
</feature>
<dbReference type="InterPro" id="IPR050187">
    <property type="entry name" value="Lipid_Phosphate_FormReg"/>
</dbReference>
<dbReference type="PANTHER" id="PTHR12358:SF54">
    <property type="entry name" value="SPHINGOSINE KINASE RELATED PROTEIN"/>
    <property type="match status" value="1"/>
</dbReference>
<evidence type="ECO:0000256" key="8">
    <source>
        <dbReference type="ARBA" id="ARBA00023098"/>
    </source>
</evidence>
<dbReference type="GO" id="GO:0008654">
    <property type="term" value="P:phospholipid biosynthetic process"/>
    <property type="evidence" value="ECO:0007669"/>
    <property type="project" value="UniProtKB-KW"/>
</dbReference>
<evidence type="ECO:0000256" key="1">
    <source>
        <dbReference type="ARBA" id="ARBA00001946"/>
    </source>
</evidence>
<evidence type="ECO:0000256" key="9">
    <source>
        <dbReference type="ARBA" id="ARBA00023209"/>
    </source>
</evidence>
<protein>
    <submittedName>
        <fullName evidence="12">Lipid kinase YtlR</fullName>
    </submittedName>
</protein>
<keyword evidence="5" id="KW-0547">Nucleotide-binding</keyword>
<evidence type="ECO:0000256" key="5">
    <source>
        <dbReference type="ARBA" id="ARBA00022741"/>
    </source>
</evidence>
<dbReference type="PANTHER" id="PTHR12358">
    <property type="entry name" value="SPHINGOSINE KINASE"/>
    <property type="match status" value="1"/>
</dbReference>
<dbReference type="InterPro" id="IPR016064">
    <property type="entry name" value="NAD/diacylglycerol_kinase_sf"/>
</dbReference>
<dbReference type="InterPro" id="IPR045540">
    <property type="entry name" value="YegS/DAGK_C"/>
</dbReference>
<dbReference type="Gene3D" id="2.60.200.40">
    <property type="match status" value="1"/>
</dbReference>
<proteinExistence type="inferred from homology"/>
<keyword evidence="6 12" id="KW-0418">Kinase</keyword>
<dbReference type="GO" id="GO:0005524">
    <property type="term" value="F:ATP binding"/>
    <property type="evidence" value="ECO:0007669"/>
    <property type="project" value="UniProtKB-KW"/>
</dbReference>
<comment type="cofactor">
    <cofactor evidence="1">
        <name>Mg(2+)</name>
        <dbReference type="ChEBI" id="CHEBI:18420"/>
    </cofactor>
</comment>
<evidence type="ECO:0000256" key="7">
    <source>
        <dbReference type="ARBA" id="ARBA00022840"/>
    </source>
</evidence>
<evidence type="ECO:0000256" key="6">
    <source>
        <dbReference type="ARBA" id="ARBA00022777"/>
    </source>
</evidence>
<evidence type="ECO:0000256" key="10">
    <source>
        <dbReference type="ARBA" id="ARBA00023264"/>
    </source>
</evidence>
<dbReference type="Pfam" id="PF19279">
    <property type="entry name" value="YegS_C"/>
    <property type="match status" value="1"/>
</dbReference>
<evidence type="ECO:0000256" key="2">
    <source>
        <dbReference type="ARBA" id="ARBA00005983"/>
    </source>
</evidence>
<dbReference type="SMART" id="SM00046">
    <property type="entry name" value="DAGKc"/>
    <property type="match status" value="1"/>
</dbReference>
<gene>
    <name evidence="12" type="primary">ytlR</name>
    <name evidence="12" type="ORF">J27TS8_00690</name>
</gene>
<dbReference type="SUPFAM" id="SSF111331">
    <property type="entry name" value="NAD kinase/diacylglycerol kinase-like"/>
    <property type="match status" value="1"/>
</dbReference>
<sequence>MNSIHFIINPQAKNGYSMKVWKKVQKQLTLEQIPFHAVFTEYRGHAAEIVGALLNGTDAEDLVMIVTIGGDGTLHEVINGAANARNAMIGMIPAGSGNDFRRGYGIPKNPLAALQFISERAKTRPFLADIGEIKNEQGDVTYFINNMGVGFDALITKVANSSRLKRFLNQFHLGNLVYAYFVMKKIFSFQCSDVNIVIDGKKLHYKKAWFVTVSNQPYYGGGMKISPQADVGDGLLNVTIVQNLSRLKFFLVFITVFWGGHTKFKEVKELVGKQLTVQSRSPFYAHADGEYIGESPMQITVHHQAMPLLTKKVD</sequence>